<dbReference type="InterPro" id="IPR036566">
    <property type="entry name" value="PYNP-like_C_sf"/>
</dbReference>
<feature type="domain" description="Pyrimidine nucleoside phosphorylase C-terminal" evidence="5">
    <location>
        <begin position="345"/>
        <end position="419"/>
    </location>
</feature>
<name>A0ABQ3UMT4_9CHLR</name>
<gene>
    <name evidence="6" type="ORF">KSB_24460</name>
</gene>
<dbReference type="PANTHER" id="PTHR10515">
    <property type="entry name" value="THYMIDINE PHOSPHORYLASE"/>
    <property type="match status" value="1"/>
</dbReference>
<dbReference type="SUPFAM" id="SSF54680">
    <property type="entry name" value="Pyrimidine nucleoside phosphorylase C-terminal domain"/>
    <property type="match status" value="1"/>
</dbReference>
<dbReference type="Proteomes" id="UP000654345">
    <property type="component" value="Unassembled WGS sequence"/>
</dbReference>
<dbReference type="SUPFAM" id="SSF52418">
    <property type="entry name" value="Nucleoside phosphorylase/phosphoribosyltransferase catalytic domain"/>
    <property type="match status" value="1"/>
</dbReference>
<evidence type="ECO:0000256" key="3">
    <source>
        <dbReference type="ARBA" id="ARBA00022676"/>
    </source>
</evidence>
<accession>A0ABQ3UMT4</accession>
<dbReference type="Gene3D" id="3.40.1030.10">
    <property type="entry name" value="Nucleoside phosphorylase/phosphoribosyltransferase catalytic domain"/>
    <property type="match status" value="1"/>
</dbReference>
<dbReference type="InterPro" id="IPR018090">
    <property type="entry name" value="Pyrmidine_PPas_bac/euk"/>
</dbReference>
<dbReference type="InterPro" id="IPR036320">
    <property type="entry name" value="Glycosyl_Trfase_fam3_N_dom_sf"/>
</dbReference>
<dbReference type="SMART" id="SM00941">
    <property type="entry name" value="PYNP_C"/>
    <property type="match status" value="1"/>
</dbReference>
<evidence type="ECO:0000259" key="5">
    <source>
        <dbReference type="SMART" id="SM00941"/>
    </source>
</evidence>
<dbReference type="InterPro" id="IPR035902">
    <property type="entry name" value="Nuc_phospho_transferase"/>
</dbReference>
<evidence type="ECO:0000256" key="4">
    <source>
        <dbReference type="ARBA" id="ARBA00022679"/>
    </source>
</evidence>
<dbReference type="PANTHER" id="PTHR10515:SF0">
    <property type="entry name" value="THYMIDINE PHOSPHORYLASE"/>
    <property type="match status" value="1"/>
</dbReference>
<dbReference type="Pfam" id="PF00591">
    <property type="entry name" value="Glycos_transf_3"/>
    <property type="match status" value="1"/>
</dbReference>
<dbReference type="InterPro" id="IPR013102">
    <property type="entry name" value="PYNP_C"/>
</dbReference>
<keyword evidence="3" id="KW-0328">Glycosyltransferase</keyword>
<dbReference type="Gene3D" id="1.20.970.10">
    <property type="entry name" value="Transferase, Pyrimidine Nucleoside Phosphorylase, Chain C"/>
    <property type="match status" value="1"/>
</dbReference>
<organism evidence="6 7">
    <name type="scientific">Ktedonobacter robiniae</name>
    <dbReference type="NCBI Taxonomy" id="2778365"/>
    <lineage>
        <taxon>Bacteria</taxon>
        <taxon>Bacillati</taxon>
        <taxon>Chloroflexota</taxon>
        <taxon>Ktedonobacteria</taxon>
        <taxon>Ktedonobacterales</taxon>
        <taxon>Ktedonobacteraceae</taxon>
        <taxon>Ktedonobacter</taxon>
    </lineage>
</organism>
<dbReference type="SUPFAM" id="SSF47648">
    <property type="entry name" value="Nucleoside phosphorylase/phosphoribosyltransferase N-terminal domain"/>
    <property type="match status" value="1"/>
</dbReference>
<dbReference type="RefSeq" id="WP_201370735.1">
    <property type="nucleotide sequence ID" value="NZ_BNJG01000001.1"/>
</dbReference>
<protein>
    <submittedName>
        <fullName evidence="6">Thymidine phosphorylase</fullName>
    </submittedName>
</protein>
<comment type="caution">
    <text evidence="6">The sequence shown here is derived from an EMBL/GenBank/DDBJ whole genome shotgun (WGS) entry which is preliminary data.</text>
</comment>
<dbReference type="Gene3D" id="3.90.1170.30">
    <property type="entry name" value="Pyrimidine nucleoside phosphorylase-like, C-terminal domain"/>
    <property type="match status" value="1"/>
</dbReference>
<dbReference type="Pfam" id="PF07831">
    <property type="entry name" value="PYNP_C"/>
    <property type="match status" value="1"/>
</dbReference>
<proteinExistence type="inferred from homology"/>
<dbReference type="EMBL" id="BNJG01000001">
    <property type="protein sequence ID" value="GHO53971.1"/>
    <property type="molecule type" value="Genomic_DNA"/>
</dbReference>
<comment type="similarity">
    <text evidence="1">Belongs to the thymidine/pyrimidine-nucleoside phosphorylase family.</text>
</comment>
<evidence type="ECO:0000256" key="1">
    <source>
        <dbReference type="ARBA" id="ARBA00006915"/>
    </source>
</evidence>
<dbReference type="PIRSF" id="PIRSF000478">
    <property type="entry name" value="TP_PyNP"/>
    <property type="match status" value="1"/>
</dbReference>
<comment type="subunit">
    <text evidence="2">Homodimer.</text>
</comment>
<dbReference type="NCBIfam" id="TIGR02644">
    <property type="entry name" value="Y_phosphoryl"/>
    <property type="match status" value="1"/>
</dbReference>
<sequence length="435" mass="46388">MQAVALIRKKRDGGVLDTDEINWLIEQYTQGGVPDYQMAAWLMAVCWRGMDARETRDLTMAMVHSGDELHVRDIVSPVIDKHSTGGVGDKVTLAVAPLAAACGIAVGKMTGRGLGHTGGTIDKLESVQGFRPELTREEFVRILKSEGVVLAGQSADLAPADGKMYALRDVTGTVESIPLIAASIMSKKLAIGCSHLLLDVKFGSGAFMKTVEKARELAQAMVDIGRLAGIHTVAALTSMEQPLGCAVGNALEMMEAIAILRGEGPEDVSALCYHDVAELLVMTGKAQTMDMAEQQVQQAIRSGAGLAKLAAVIAAQGGDARQVEQPHLLPQAPYKVMLTSPHTGYIAAINAEAIGLASMRLGAGRFRKGEPIDHRTGLVLQAKVGAYRQAGESLVEVHARSEAEARDLFENLLACYRWSDTPVQPGALIHEVIRP</sequence>
<dbReference type="InterPro" id="IPR000053">
    <property type="entry name" value="Thymidine/pyrmidine_PPase"/>
</dbReference>
<dbReference type="Pfam" id="PF02885">
    <property type="entry name" value="Glycos_trans_3N"/>
    <property type="match status" value="1"/>
</dbReference>
<evidence type="ECO:0000313" key="7">
    <source>
        <dbReference type="Proteomes" id="UP000654345"/>
    </source>
</evidence>
<evidence type="ECO:0000313" key="6">
    <source>
        <dbReference type="EMBL" id="GHO53971.1"/>
    </source>
</evidence>
<dbReference type="NCBIfam" id="NF004490">
    <property type="entry name" value="PRK05820.1"/>
    <property type="match status" value="1"/>
</dbReference>
<keyword evidence="7" id="KW-1185">Reference proteome</keyword>
<reference evidence="6 7" key="1">
    <citation type="journal article" date="2021" name="Int. J. Syst. Evol. Microbiol.">
        <title>Reticulibacter mediterranei gen. nov., sp. nov., within the new family Reticulibacteraceae fam. nov., and Ktedonospora formicarum gen. nov., sp. nov., Ktedonobacter robiniae sp. nov., Dictyobacter formicarum sp. nov. and Dictyobacter arantiisoli sp. nov., belonging to the class Ktedonobacteria.</title>
        <authorList>
            <person name="Yabe S."/>
            <person name="Zheng Y."/>
            <person name="Wang C.M."/>
            <person name="Sakai Y."/>
            <person name="Abe K."/>
            <person name="Yokota A."/>
            <person name="Donadio S."/>
            <person name="Cavaletti L."/>
            <person name="Monciardini P."/>
        </authorList>
    </citation>
    <scope>NUCLEOTIDE SEQUENCE [LARGE SCALE GENOMIC DNA]</scope>
    <source>
        <strain evidence="6 7">SOSP1-30</strain>
    </source>
</reference>
<evidence type="ECO:0000256" key="2">
    <source>
        <dbReference type="ARBA" id="ARBA00011738"/>
    </source>
</evidence>
<dbReference type="InterPro" id="IPR017459">
    <property type="entry name" value="Glycosyl_Trfase_fam3_N_dom"/>
</dbReference>
<keyword evidence="4" id="KW-0808">Transferase</keyword>
<dbReference type="InterPro" id="IPR000312">
    <property type="entry name" value="Glycosyl_Trfase_fam3"/>
</dbReference>